<proteinExistence type="predicted"/>
<keyword evidence="4" id="KW-0067">ATP-binding</keyword>
<dbReference type="GO" id="GO:0005524">
    <property type="term" value="F:ATP binding"/>
    <property type="evidence" value="ECO:0007669"/>
    <property type="project" value="UniProtKB-KW"/>
</dbReference>
<dbReference type="InterPro" id="IPR002173">
    <property type="entry name" value="Carboh/pur_kinase_PfkB_CS"/>
</dbReference>
<dbReference type="RefSeq" id="WP_219050774.1">
    <property type="nucleotide sequence ID" value="NZ_JAHWDP010000001.1"/>
</dbReference>
<keyword evidence="2" id="KW-0547">Nucleotide-binding</keyword>
<evidence type="ECO:0000313" key="6">
    <source>
        <dbReference type="EMBL" id="MBW2936870.1"/>
    </source>
</evidence>
<feature type="domain" description="Carbohydrate kinase PfkB" evidence="5">
    <location>
        <begin position="6"/>
        <end position="298"/>
    </location>
</feature>
<dbReference type="Proteomes" id="UP001138686">
    <property type="component" value="Unassembled WGS sequence"/>
</dbReference>
<reference evidence="6" key="1">
    <citation type="submission" date="2021-07" db="EMBL/GenBank/DDBJ databases">
        <title>Aureisphaera sp. CAU 1614 isolated from sea sediment.</title>
        <authorList>
            <person name="Kim W."/>
        </authorList>
    </citation>
    <scope>NUCLEOTIDE SEQUENCE</scope>
    <source>
        <strain evidence="6">CAU 1614</strain>
    </source>
</reference>
<dbReference type="PROSITE" id="PS00583">
    <property type="entry name" value="PFKB_KINASES_1"/>
    <property type="match status" value="1"/>
</dbReference>
<evidence type="ECO:0000256" key="1">
    <source>
        <dbReference type="ARBA" id="ARBA00022679"/>
    </source>
</evidence>
<dbReference type="PANTHER" id="PTHR43085:SF1">
    <property type="entry name" value="PSEUDOURIDINE KINASE-RELATED"/>
    <property type="match status" value="1"/>
</dbReference>
<dbReference type="GO" id="GO:0016301">
    <property type="term" value="F:kinase activity"/>
    <property type="evidence" value="ECO:0007669"/>
    <property type="project" value="UniProtKB-KW"/>
</dbReference>
<gene>
    <name evidence="6" type="ORF">KXJ69_02060</name>
</gene>
<evidence type="ECO:0000313" key="7">
    <source>
        <dbReference type="Proteomes" id="UP001138686"/>
    </source>
</evidence>
<dbReference type="PANTHER" id="PTHR43085">
    <property type="entry name" value="HEXOKINASE FAMILY MEMBER"/>
    <property type="match status" value="1"/>
</dbReference>
<sequence length="311" mass="34273">MSKEIDIVCVGETLIDFIGEQTEEPINNTKDYHRYLGGSPTNVAMNMARLGAHVEMVATVGKDGFGDYIVTRLKEAAVGVHYLAETSEKPTTVIFVNRTVSTPEFIAFRGADTLINEEQLPDTLLQNAKIFHTTCFALSKKPARNTILEKAKKARELGCQLSIDINYSEKIWPNTKTAKKTIEAYCSLEPLVKVSQDDVDRLFGKGMSHQEVFNHLHALGAKMVCFTLGKEGAKLSEKGKPVISLSALKVEKIMDATGAGDAFWSGFLFAYLKEKSNEKCMEAALKMAAIKLQNVGRIPDYASVISEVLDI</sequence>
<dbReference type="InterPro" id="IPR050306">
    <property type="entry name" value="PfkB_Carbo_kinase"/>
</dbReference>
<organism evidence="6 7">
    <name type="scientific">Halomarinibacterium sedimenti</name>
    <dbReference type="NCBI Taxonomy" id="2857106"/>
    <lineage>
        <taxon>Bacteria</taxon>
        <taxon>Pseudomonadati</taxon>
        <taxon>Bacteroidota</taxon>
        <taxon>Flavobacteriia</taxon>
        <taxon>Flavobacteriales</taxon>
        <taxon>Flavobacteriaceae</taxon>
        <taxon>Halomarinibacterium</taxon>
    </lineage>
</organism>
<comment type="caution">
    <text evidence="6">The sequence shown here is derived from an EMBL/GenBank/DDBJ whole genome shotgun (WGS) entry which is preliminary data.</text>
</comment>
<evidence type="ECO:0000256" key="2">
    <source>
        <dbReference type="ARBA" id="ARBA00022741"/>
    </source>
</evidence>
<keyword evidence="7" id="KW-1185">Reference proteome</keyword>
<accession>A0A9X1FM70</accession>
<dbReference type="EMBL" id="JAHWDP010000001">
    <property type="protein sequence ID" value="MBW2936870.1"/>
    <property type="molecule type" value="Genomic_DNA"/>
</dbReference>
<keyword evidence="1" id="KW-0808">Transferase</keyword>
<name>A0A9X1FM70_9FLAO</name>
<evidence type="ECO:0000259" key="5">
    <source>
        <dbReference type="Pfam" id="PF00294"/>
    </source>
</evidence>
<dbReference type="InterPro" id="IPR011611">
    <property type="entry name" value="PfkB_dom"/>
</dbReference>
<keyword evidence="3 6" id="KW-0418">Kinase</keyword>
<protein>
    <submittedName>
        <fullName evidence="6">Carbohydrate kinase</fullName>
    </submittedName>
</protein>
<dbReference type="AlphaFoldDB" id="A0A9X1FM70"/>
<evidence type="ECO:0000256" key="3">
    <source>
        <dbReference type="ARBA" id="ARBA00022777"/>
    </source>
</evidence>
<dbReference type="Pfam" id="PF00294">
    <property type="entry name" value="PfkB"/>
    <property type="match status" value="1"/>
</dbReference>
<evidence type="ECO:0000256" key="4">
    <source>
        <dbReference type="ARBA" id="ARBA00022840"/>
    </source>
</evidence>